<comment type="caution">
    <text evidence="1">The sequence shown here is derived from an EMBL/GenBank/DDBJ whole genome shotgun (WGS) entry which is preliminary data.</text>
</comment>
<dbReference type="AlphaFoldDB" id="A0A2V3W3X0"/>
<dbReference type="OrthoDB" id="2970710at2"/>
<sequence>MKTDILKGMKSVMVFEPNDSKAETKRKWDNWWKHNKESAVADKFVPGVKETRKMLNAK</sequence>
<organism evidence="1 2">
    <name type="scientific">Pseudogracilibacillus auburnensis</name>
    <dbReference type="NCBI Taxonomy" id="1494959"/>
    <lineage>
        <taxon>Bacteria</taxon>
        <taxon>Bacillati</taxon>
        <taxon>Bacillota</taxon>
        <taxon>Bacilli</taxon>
        <taxon>Bacillales</taxon>
        <taxon>Bacillaceae</taxon>
        <taxon>Pseudogracilibacillus</taxon>
    </lineage>
</organism>
<dbReference type="EMBL" id="QJJQ01000003">
    <property type="protein sequence ID" value="PXW88792.1"/>
    <property type="molecule type" value="Genomic_DNA"/>
</dbReference>
<accession>A0A2V3W3X0</accession>
<name>A0A2V3W3X0_9BACI</name>
<proteinExistence type="predicted"/>
<keyword evidence="2" id="KW-1185">Reference proteome</keyword>
<reference evidence="1 2" key="1">
    <citation type="submission" date="2018-05" db="EMBL/GenBank/DDBJ databases">
        <title>Genomic Encyclopedia of Type Strains, Phase IV (KMG-IV): sequencing the most valuable type-strain genomes for metagenomic binning, comparative biology and taxonomic classification.</title>
        <authorList>
            <person name="Goeker M."/>
        </authorList>
    </citation>
    <scope>NUCLEOTIDE SEQUENCE [LARGE SCALE GENOMIC DNA]</scope>
    <source>
        <strain evidence="1 2">DSM 28556</strain>
    </source>
</reference>
<evidence type="ECO:0000313" key="1">
    <source>
        <dbReference type="EMBL" id="PXW88792.1"/>
    </source>
</evidence>
<dbReference type="Proteomes" id="UP000247978">
    <property type="component" value="Unassembled WGS sequence"/>
</dbReference>
<protein>
    <submittedName>
        <fullName evidence="1">Uncharacterized protein</fullName>
    </submittedName>
</protein>
<dbReference type="RefSeq" id="WP_158525518.1">
    <property type="nucleotide sequence ID" value="NZ_JBHUHB010000001.1"/>
</dbReference>
<gene>
    <name evidence="1" type="ORF">DFR56_103298</name>
</gene>
<evidence type="ECO:0000313" key="2">
    <source>
        <dbReference type="Proteomes" id="UP000247978"/>
    </source>
</evidence>